<name>A0ABU6DVP7_9GAMM</name>
<dbReference type="EMBL" id="VTDN01000008">
    <property type="protein sequence ID" value="MEB5477458.1"/>
    <property type="molecule type" value="Genomic_DNA"/>
</dbReference>
<evidence type="ECO:0000313" key="2">
    <source>
        <dbReference type="Proteomes" id="UP001339883"/>
    </source>
</evidence>
<accession>A0ABU6DVP7</accession>
<dbReference type="Proteomes" id="UP001339883">
    <property type="component" value="Unassembled WGS sequence"/>
</dbReference>
<sequence>MADLIIELLEPINLEKEGYTPVVFDKGTLFKVVYDSMNSHLVRADNGLTFSIAKQDRDRIWRYLD</sequence>
<comment type="caution">
    <text evidence="1">The sequence shown here is derived from an EMBL/GenBank/DDBJ whole genome shotgun (WGS) entry which is preliminary data.</text>
</comment>
<dbReference type="RefSeq" id="WP_195771667.1">
    <property type="nucleotide sequence ID" value="NZ_VTDN01000008.1"/>
</dbReference>
<proteinExistence type="predicted"/>
<reference evidence="1 2" key="1">
    <citation type="submission" date="2019-08" db="EMBL/GenBank/DDBJ databases">
        <title>Five species of Acinetobacter isolated from floral nectar and animal pollinators.</title>
        <authorList>
            <person name="Hendry T.A."/>
        </authorList>
    </citation>
    <scope>NUCLEOTIDE SEQUENCE [LARGE SCALE GENOMIC DNA]</scope>
    <source>
        <strain evidence="1 2">MD18.27</strain>
    </source>
</reference>
<keyword evidence="2" id="KW-1185">Reference proteome</keyword>
<gene>
    <name evidence="1" type="ORF">I2F25_10440</name>
</gene>
<protein>
    <submittedName>
        <fullName evidence="1">Uncharacterized protein</fullName>
    </submittedName>
</protein>
<organism evidence="1 2">
    <name type="scientific">Acinetobacter pollinis</name>
    <dbReference type="NCBI Taxonomy" id="2605270"/>
    <lineage>
        <taxon>Bacteria</taxon>
        <taxon>Pseudomonadati</taxon>
        <taxon>Pseudomonadota</taxon>
        <taxon>Gammaproteobacteria</taxon>
        <taxon>Moraxellales</taxon>
        <taxon>Moraxellaceae</taxon>
        <taxon>Acinetobacter</taxon>
    </lineage>
</organism>
<evidence type="ECO:0000313" key="1">
    <source>
        <dbReference type="EMBL" id="MEB5477458.1"/>
    </source>
</evidence>